<sequence length="174" mass="19480">MTRVDPLRKLLDAAVEGNDRALSELVRLTQADVWKLCTALGSRGETEDLVQETYLRALRSLHSFRGDSSVRTWLLSVSRNVCADHVRRRERQRRLIERVTPLAADAVTPGPVFIDEMIDGLSRDRRDAFVLTQMIGLSYEEAAQALGVPIGTVRSRVARARIELAAVVRQSEAN</sequence>
<dbReference type="AlphaFoldDB" id="A0A6J6H1V8"/>
<keyword evidence="5" id="KW-0804">Transcription</keyword>
<dbReference type="SUPFAM" id="SSF88659">
    <property type="entry name" value="Sigma3 and sigma4 domains of RNA polymerase sigma factors"/>
    <property type="match status" value="1"/>
</dbReference>
<evidence type="ECO:0000313" key="8">
    <source>
        <dbReference type="EMBL" id="CAB4607682.1"/>
    </source>
</evidence>
<feature type="domain" description="RNA polymerase sigma factor 70 region 4 type 2" evidence="7">
    <location>
        <begin position="114"/>
        <end position="163"/>
    </location>
</feature>
<dbReference type="InterPro" id="IPR036388">
    <property type="entry name" value="WH-like_DNA-bd_sf"/>
</dbReference>
<dbReference type="InterPro" id="IPR014284">
    <property type="entry name" value="RNA_pol_sigma-70_dom"/>
</dbReference>
<dbReference type="InterPro" id="IPR013249">
    <property type="entry name" value="RNA_pol_sigma70_r4_t2"/>
</dbReference>
<dbReference type="NCBIfam" id="TIGR02937">
    <property type="entry name" value="sigma70-ECF"/>
    <property type="match status" value="1"/>
</dbReference>
<dbReference type="InterPro" id="IPR013324">
    <property type="entry name" value="RNA_pol_sigma_r3/r4-like"/>
</dbReference>
<evidence type="ECO:0000256" key="2">
    <source>
        <dbReference type="ARBA" id="ARBA00023015"/>
    </source>
</evidence>
<dbReference type="Pfam" id="PF08281">
    <property type="entry name" value="Sigma70_r4_2"/>
    <property type="match status" value="1"/>
</dbReference>
<dbReference type="PANTHER" id="PTHR43133:SF61">
    <property type="entry name" value="ECF RNA POLYMERASE SIGMA FACTOR SIGC"/>
    <property type="match status" value="1"/>
</dbReference>
<dbReference type="GO" id="GO:0006352">
    <property type="term" value="P:DNA-templated transcription initiation"/>
    <property type="evidence" value="ECO:0007669"/>
    <property type="project" value="InterPro"/>
</dbReference>
<dbReference type="Gene3D" id="1.10.1740.10">
    <property type="match status" value="1"/>
</dbReference>
<dbReference type="InterPro" id="IPR039425">
    <property type="entry name" value="RNA_pol_sigma-70-like"/>
</dbReference>
<evidence type="ECO:0000256" key="5">
    <source>
        <dbReference type="ARBA" id="ARBA00023163"/>
    </source>
</evidence>
<keyword evidence="3" id="KW-0731">Sigma factor</keyword>
<evidence type="ECO:0000256" key="3">
    <source>
        <dbReference type="ARBA" id="ARBA00023082"/>
    </source>
</evidence>
<name>A0A6J6H1V8_9ZZZZ</name>
<dbReference type="PANTHER" id="PTHR43133">
    <property type="entry name" value="RNA POLYMERASE ECF-TYPE SIGMA FACTO"/>
    <property type="match status" value="1"/>
</dbReference>
<dbReference type="EMBL" id="CAEZUP010000029">
    <property type="protein sequence ID" value="CAB4607682.1"/>
    <property type="molecule type" value="Genomic_DNA"/>
</dbReference>
<dbReference type="CDD" id="cd06171">
    <property type="entry name" value="Sigma70_r4"/>
    <property type="match status" value="1"/>
</dbReference>
<proteinExistence type="inferred from homology"/>
<dbReference type="InterPro" id="IPR007627">
    <property type="entry name" value="RNA_pol_sigma70_r2"/>
</dbReference>
<protein>
    <submittedName>
        <fullName evidence="8">Unannotated protein</fullName>
    </submittedName>
</protein>
<dbReference type="GO" id="GO:0003677">
    <property type="term" value="F:DNA binding"/>
    <property type="evidence" value="ECO:0007669"/>
    <property type="project" value="UniProtKB-KW"/>
</dbReference>
<feature type="domain" description="RNA polymerase sigma-70 region 2" evidence="6">
    <location>
        <begin position="25"/>
        <end position="91"/>
    </location>
</feature>
<dbReference type="Gene3D" id="1.10.10.10">
    <property type="entry name" value="Winged helix-like DNA-binding domain superfamily/Winged helix DNA-binding domain"/>
    <property type="match status" value="1"/>
</dbReference>
<dbReference type="Pfam" id="PF04542">
    <property type="entry name" value="Sigma70_r2"/>
    <property type="match status" value="1"/>
</dbReference>
<organism evidence="8">
    <name type="scientific">freshwater metagenome</name>
    <dbReference type="NCBI Taxonomy" id="449393"/>
    <lineage>
        <taxon>unclassified sequences</taxon>
        <taxon>metagenomes</taxon>
        <taxon>ecological metagenomes</taxon>
    </lineage>
</organism>
<dbReference type="InterPro" id="IPR000838">
    <property type="entry name" value="RNA_pol_sigma70_ECF_CS"/>
</dbReference>
<dbReference type="SUPFAM" id="SSF88946">
    <property type="entry name" value="Sigma2 domain of RNA polymerase sigma factors"/>
    <property type="match status" value="1"/>
</dbReference>
<gene>
    <name evidence="8" type="ORF">UFOPK1835_00879</name>
</gene>
<accession>A0A6J6H1V8</accession>
<keyword evidence="2" id="KW-0805">Transcription regulation</keyword>
<dbReference type="PROSITE" id="PS01063">
    <property type="entry name" value="SIGMA70_ECF"/>
    <property type="match status" value="1"/>
</dbReference>
<keyword evidence="4" id="KW-0238">DNA-binding</keyword>
<evidence type="ECO:0000256" key="4">
    <source>
        <dbReference type="ARBA" id="ARBA00023125"/>
    </source>
</evidence>
<reference evidence="8" key="1">
    <citation type="submission" date="2020-05" db="EMBL/GenBank/DDBJ databases">
        <authorList>
            <person name="Chiriac C."/>
            <person name="Salcher M."/>
            <person name="Ghai R."/>
            <person name="Kavagutti S V."/>
        </authorList>
    </citation>
    <scope>NUCLEOTIDE SEQUENCE</scope>
</reference>
<evidence type="ECO:0000259" key="7">
    <source>
        <dbReference type="Pfam" id="PF08281"/>
    </source>
</evidence>
<evidence type="ECO:0000259" key="6">
    <source>
        <dbReference type="Pfam" id="PF04542"/>
    </source>
</evidence>
<dbReference type="GO" id="GO:0016987">
    <property type="term" value="F:sigma factor activity"/>
    <property type="evidence" value="ECO:0007669"/>
    <property type="project" value="UniProtKB-KW"/>
</dbReference>
<dbReference type="InterPro" id="IPR013325">
    <property type="entry name" value="RNA_pol_sigma_r2"/>
</dbReference>
<comment type="similarity">
    <text evidence="1">Belongs to the sigma-70 factor family. ECF subfamily.</text>
</comment>
<evidence type="ECO:0000256" key="1">
    <source>
        <dbReference type="ARBA" id="ARBA00010641"/>
    </source>
</evidence>